<feature type="domain" description="HPt" evidence="24">
    <location>
        <begin position="1243"/>
        <end position="1336"/>
    </location>
</feature>
<feature type="domain" description="Response regulatory" evidence="20">
    <location>
        <begin position="920"/>
        <end position="1039"/>
    </location>
</feature>
<name>A0A919BJG3_9GAMM</name>
<feature type="modified residue" description="Phosphohistidine" evidence="16">
    <location>
        <position position="1282"/>
    </location>
</feature>
<dbReference type="InterPro" id="IPR036641">
    <property type="entry name" value="HPT_dom_sf"/>
</dbReference>
<evidence type="ECO:0000259" key="20">
    <source>
        <dbReference type="PROSITE" id="PS50110"/>
    </source>
</evidence>
<keyword evidence="8" id="KW-0547">Nucleotide-binding</keyword>
<keyword evidence="13 18" id="KW-0472">Membrane</keyword>
<dbReference type="Gene3D" id="1.20.120.160">
    <property type="entry name" value="HPT domain"/>
    <property type="match status" value="1"/>
</dbReference>
<dbReference type="Gene3D" id="3.40.50.2300">
    <property type="match status" value="2"/>
</dbReference>
<dbReference type="SUPFAM" id="SSF103190">
    <property type="entry name" value="Sensory domain-like"/>
    <property type="match status" value="1"/>
</dbReference>
<evidence type="ECO:0000259" key="23">
    <source>
        <dbReference type="PROSITE" id="PS50885"/>
    </source>
</evidence>
<feature type="modified residue" description="4-aspartylphosphate" evidence="17">
    <location>
        <position position="1127"/>
    </location>
</feature>
<feature type="domain" description="HAMP" evidence="23">
    <location>
        <begin position="339"/>
        <end position="391"/>
    </location>
</feature>
<comment type="subcellular location">
    <subcellularLocation>
        <location evidence="2">Cell membrane</location>
        <topology evidence="2">Multi-pass membrane protein</topology>
    </subcellularLocation>
</comment>
<protein>
    <recommendedName>
        <fullName evidence="15">Sensory/regulatory protein RpfC</fullName>
        <ecNumber evidence="3">2.7.13.3</ecNumber>
    </recommendedName>
</protein>
<organism evidence="25 26">
    <name type="scientific">Thalassotalea marina</name>
    <dbReference type="NCBI Taxonomy" id="1673741"/>
    <lineage>
        <taxon>Bacteria</taxon>
        <taxon>Pseudomonadati</taxon>
        <taxon>Pseudomonadota</taxon>
        <taxon>Gammaproteobacteria</taxon>
        <taxon>Alteromonadales</taxon>
        <taxon>Colwelliaceae</taxon>
        <taxon>Thalassotalea</taxon>
    </lineage>
</organism>
<dbReference type="InterPro" id="IPR013655">
    <property type="entry name" value="PAS_fold_3"/>
</dbReference>
<keyword evidence="10" id="KW-0067">ATP-binding</keyword>
<dbReference type="Gene3D" id="1.10.287.130">
    <property type="match status" value="1"/>
</dbReference>
<dbReference type="InterPro" id="IPR029151">
    <property type="entry name" value="Sensor-like_sf"/>
</dbReference>
<evidence type="ECO:0000256" key="18">
    <source>
        <dbReference type="SAM" id="Phobius"/>
    </source>
</evidence>
<dbReference type="InterPro" id="IPR005467">
    <property type="entry name" value="His_kinase_dom"/>
</dbReference>
<dbReference type="Gene3D" id="3.30.565.10">
    <property type="entry name" value="Histidine kinase-like ATPase, C-terminal domain"/>
    <property type="match status" value="1"/>
</dbReference>
<dbReference type="EC" id="2.7.13.3" evidence="3"/>
<dbReference type="SMART" id="SM00086">
    <property type="entry name" value="PAC"/>
    <property type="match status" value="2"/>
</dbReference>
<dbReference type="PROSITE" id="PS50113">
    <property type="entry name" value="PAC"/>
    <property type="match status" value="2"/>
</dbReference>
<dbReference type="InterPro" id="IPR001789">
    <property type="entry name" value="Sig_transdc_resp-reg_receiver"/>
</dbReference>
<dbReference type="Pfam" id="PF00512">
    <property type="entry name" value="HisKA"/>
    <property type="match status" value="1"/>
</dbReference>
<dbReference type="Pfam" id="PF01627">
    <property type="entry name" value="Hpt"/>
    <property type="match status" value="1"/>
</dbReference>
<dbReference type="CDD" id="cd00130">
    <property type="entry name" value="PAS"/>
    <property type="match status" value="2"/>
</dbReference>
<dbReference type="NCBIfam" id="TIGR00229">
    <property type="entry name" value="sensory_box"/>
    <property type="match status" value="2"/>
</dbReference>
<dbReference type="InterPro" id="IPR008207">
    <property type="entry name" value="Sig_transdc_His_kin_Hpt_dom"/>
</dbReference>
<evidence type="ECO:0000256" key="11">
    <source>
        <dbReference type="ARBA" id="ARBA00022989"/>
    </source>
</evidence>
<evidence type="ECO:0000256" key="5">
    <source>
        <dbReference type="ARBA" id="ARBA00022553"/>
    </source>
</evidence>
<evidence type="ECO:0000256" key="10">
    <source>
        <dbReference type="ARBA" id="ARBA00022840"/>
    </source>
</evidence>
<dbReference type="Proteomes" id="UP000623842">
    <property type="component" value="Unassembled WGS sequence"/>
</dbReference>
<dbReference type="CDD" id="cd06225">
    <property type="entry name" value="HAMP"/>
    <property type="match status" value="1"/>
</dbReference>
<dbReference type="FunFam" id="3.30.565.10:FF:000010">
    <property type="entry name" value="Sensor histidine kinase RcsC"/>
    <property type="match status" value="1"/>
</dbReference>
<dbReference type="CDD" id="cd16922">
    <property type="entry name" value="HATPase_EvgS-ArcB-TorS-like"/>
    <property type="match status" value="1"/>
</dbReference>
<keyword evidence="7 18" id="KW-0812">Transmembrane</keyword>
<dbReference type="InterPro" id="IPR000700">
    <property type="entry name" value="PAS-assoc_C"/>
</dbReference>
<dbReference type="InterPro" id="IPR035965">
    <property type="entry name" value="PAS-like_dom_sf"/>
</dbReference>
<keyword evidence="26" id="KW-1185">Reference proteome</keyword>
<dbReference type="InterPro" id="IPR003661">
    <property type="entry name" value="HisK_dim/P_dom"/>
</dbReference>
<feature type="transmembrane region" description="Helical" evidence="18">
    <location>
        <begin position="12"/>
        <end position="33"/>
    </location>
</feature>
<dbReference type="InterPro" id="IPR001610">
    <property type="entry name" value="PAC"/>
</dbReference>
<evidence type="ECO:0000256" key="7">
    <source>
        <dbReference type="ARBA" id="ARBA00022692"/>
    </source>
</evidence>
<dbReference type="Pfam" id="PF00072">
    <property type="entry name" value="Response_reg"/>
    <property type="match status" value="2"/>
</dbReference>
<accession>A0A919BJG3</accession>
<feature type="domain" description="PAS" evidence="21">
    <location>
        <begin position="403"/>
        <end position="477"/>
    </location>
</feature>
<evidence type="ECO:0000256" key="13">
    <source>
        <dbReference type="ARBA" id="ARBA00023136"/>
    </source>
</evidence>
<dbReference type="SMART" id="SM00388">
    <property type="entry name" value="HisKA"/>
    <property type="match status" value="1"/>
</dbReference>
<evidence type="ECO:0000256" key="16">
    <source>
        <dbReference type="PROSITE-ProRule" id="PRU00110"/>
    </source>
</evidence>
<dbReference type="Pfam" id="PF00672">
    <property type="entry name" value="HAMP"/>
    <property type="match status" value="1"/>
</dbReference>
<dbReference type="GO" id="GO:0005886">
    <property type="term" value="C:plasma membrane"/>
    <property type="evidence" value="ECO:0007669"/>
    <property type="project" value="UniProtKB-SubCell"/>
</dbReference>
<dbReference type="InterPro" id="IPR011006">
    <property type="entry name" value="CheY-like_superfamily"/>
</dbReference>
<dbReference type="SUPFAM" id="SSF52172">
    <property type="entry name" value="CheY-like"/>
    <property type="match status" value="2"/>
</dbReference>
<dbReference type="PROSITE" id="PS50109">
    <property type="entry name" value="HIS_KIN"/>
    <property type="match status" value="1"/>
</dbReference>
<dbReference type="Pfam" id="PF13426">
    <property type="entry name" value="PAS_9"/>
    <property type="match status" value="1"/>
</dbReference>
<dbReference type="Pfam" id="PF08447">
    <property type="entry name" value="PAS_3"/>
    <property type="match status" value="1"/>
</dbReference>
<sequence>MKLVTRPLALKMAIFGFAYVMVSSVLFGLIFYIESKDAVVDQEIQKLKLEADIIKPLVTDFYQQSAKDISFLAASQSAKSLYQEQNQNHEQVIVNENSLANLMYELIKNHHYYNKISFLEIKDDVNVQVSVVRNNEHIKIVSKQDLPQHIELEALKPLLSANSKQAVFFSNIEFGQINLAGNEQASFFAALPLYDRQNVLSAIIAVEINLTAYLSAIKSSVLKNIAFYLATPAGEIFFPEKQTGTPLQLLLSKEVSESTISQGEARIIDDYSSVKNNASFAYYSALSVEAFPELPSLYLMIENQNQQFLNAIKKMQLRTAMLSMFVSLFSILVFVLIARRFVKPIKQITKSIISFDKTQRLGQLPTQLNDEIGILARSFKSLLDNLSTSYLEERKAKISATSLSAKLESILDSIADAVITIDDNGVIQAFNKAAVDIFCYDETEIIGKDIQVLIPASHLNLSEVKNMKSSNRIVKELFGAPRELYAVRKGGQSFPILINISQVDTEEGKLYTGLIRDITPLKAIEEEKKRVLQDAKTAAWRLNFALSAPNIGVWDIDLVTNEIKCDERIYKLFGTEPISGLPPRTQWRNLVHPDDLPGIEKEFNNLIKHRRESQFQHRIYLPTGEIRHLEAHAQIIYSDEGVKTRIVGTYRDITEQVQVQELKQQALDMAEASLKLKSDFLASMSHEIRTPMNGVIGMLGLLEQSKLTKQQQHHVFLASSSANSLLSLINDILDFSKIEAGKLDLETVEFDLRNQLSEFAESIALKAQQKKVELVLDVTELKHVMVLGDPGRLRQIMTNLVGNAIKFTEAGEIVIKAGVDHKNNQVIFKCSISDTGIGIPQHKINTLFDSFTQVDASTTRKYGGTGLGLAIVKQLCELMNGDISVSSEEGKGSRFSFNLVFEQSDSKPLSIPNIDISGSNILIVDDNDTNLTVLSCQLKMWGAKVYTATNAEQALETLKQKKERFFDAAILDMQMPNMNGATLGQKIKSNQETHYLPLILMTSISVKGDTEYFEKLGFAAYFSKPATTSDLFDTLSLVLDTNNMHSSQSSIITHSKLMGVHNNKVVSQMPNIARIMVVEDNRINQVVLLGILQNLGLTADVAGNGKEAIELLANCPLDAKYQLLIMDCQMPEMDGYEATKAIRAGQAGDQFVDIPIIAMTANAMKGDEDKCLKAGMSDYATKPINPDILQDKLCHWLGVRDFNGNKDTAALETKDTLASNSQPIQLSKQHWDKSAFYQRIRQNDALANRLIDIYLADMPELFEQLELAIEQVDHMLIKDLAHRIKGSSRNIAVNTVALYAEEIEQNVMNLDKTALLKVYSQIEESFGVAKDELSKNSVY</sequence>
<keyword evidence="12" id="KW-0902">Two-component regulatory system</keyword>
<evidence type="ECO:0000256" key="4">
    <source>
        <dbReference type="ARBA" id="ARBA00022475"/>
    </source>
</evidence>
<feature type="domain" description="Histidine kinase" evidence="19">
    <location>
        <begin position="683"/>
        <end position="903"/>
    </location>
</feature>
<evidence type="ECO:0000256" key="15">
    <source>
        <dbReference type="ARBA" id="ARBA00068150"/>
    </source>
</evidence>
<dbReference type="SUPFAM" id="SSF55785">
    <property type="entry name" value="PYP-like sensor domain (PAS domain)"/>
    <property type="match status" value="2"/>
</dbReference>
<keyword evidence="5 17" id="KW-0597">Phosphoprotein</keyword>
<evidence type="ECO:0000256" key="17">
    <source>
        <dbReference type="PROSITE-ProRule" id="PRU00169"/>
    </source>
</evidence>
<dbReference type="Gene3D" id="3.30.450.20">
    <property type="entry name" value="PAS domain"/>
    <property type="match status" value="3"/>
</dbReference>
<dbReference type="GO" id="GO:0005524">
    <property type="term" value="F:ATP binding"/>
    <property type="evidence" value="ECO:0007669"/>
    <property type="project" value="UniProtKB-KW"/>
</dbReference>
<reference evidence="25" key="2">
    <citation type="submission" date="2020-09" db="EMBL/GenBank/DDBJ databases">
        <authorList>
            <person name="Sun Q."/>
            <person name="Kim S."/>
        </authorList>
    </citation>
    <scope>NUCLEOTIDE SEQUENCE</scope>
    <source>
        <strain evidence="25">KCTC 42731</strain>
    </source>
</reference>
<evidence type="ECO:0000259" key="21">
    <source>
        <dbReference type="PROSITE" id="PS50112"/>
    </source>
</evidence>
<evidence type="ECO:0000256" key="8">
    <source>
        <dbReference type="ARBA" id="ARBA00022741"/>
    </source>
</evidence>
<dbReference type="InterPro" id="IPR004358">
    <property type="entry name" value="Sig_transdc_His_kin-like_C"/>
</dbReference>
<dbReference type="InterPro" id="IPR003660">
    <property type="entry name" value="HAMP_dom"/>
</dbReference>
<feature type="transmembrane region" description="Helical" evidence="18">
    <location>
        <begin position="322"/>
        <end position="342"/>
    </location>
</feature>
<comment type="subunit">
    <text evidence="14">At low DSF concentrations, interacts with RpfF.</text>
</comment>
<dbReference type="GO" id="GO:0000155">
    <property type="term" value="F:phosphorelay sensor kinase activity"/>
    <property type="evidence" value="ECO:0007669"/>
    <property type="project" value="InterPro"/>
</dbReference>
<dbReference type="CDD" id="cd00088">
    <property type="entry name" value="HPT"/>
    <property type="match status" value="1"/>
</dbReference>
<dbReference type="PRINTS" id="PR00344">
    <property type="entry name" value="BCTRLSENSOR"/>
</dbReference>
<dbReference type="Gene3D" id="2.10.70.100">
    <property type="match status" value="1"/>
</dbReference>
<proteinExistence type="predicted"/>
<evidence type="ECO:0000313" key="26">
    <source>
        <dbReference type="Proteomes" id="UP000623842"/>
    </source>
</evidence>
<evidence type="ECO:0000256" key="2">
    <source>
        <dbReference type="ARBA" id="ARBA00004651"/>
    </source>
</evidence>
<dbReference type="SMART" id="SM00448">
    <property type="entry name" value="REC"/>
    <property type="match status" value="2"/>
</dbReference>
<dbReference type="PROSITE" id="PS50894">
    <property type="entry name" value="HPT"/>
    <property type="match status" value="1"/>
</dbReference>
<evidence type="ECO:0000256" key="3">
    <source>
        <dbReference type="ARBA" id="ARBA00012438"/>
    </source>
</evidence>
<feature type="domain" description="PAC" evidence="22">
    <location>
        <begin position="613"/>
        <end position="665"/>
    </location>
</feature>
<evidence type="ECO:0000256" key="6">
    <source>
        <dbReference type="ARBA" id="ARBA00022679"/>
    </source>
</evidence>
<dbReference type="SUPFAM" id="SSF47226">
    <property type="entry name" value="Histidine-containing phosphotransfer domain, HPT domain"/>
    <property type="match status" value="1"/>
</dbReference>
<dbReference type="PROSITE" id="PS50885">
    <property type="entry name" value="HAMP"/>
    <property type="match status" value="1"/>
</dbReference>
<dbReference type="SMART" id="SM00387">
    <property type="entry name" value="HATPase_c"/>
    <property type="match status" value="1"/>
</dbReference>
<dbReference type="Gene3D" id="6.10.340.10">
    <property type="match status" value="1"/>
</dbReference>
<dbReference type="InterPro" id="IPR003594">
    <property type="entry name" value="HATPase_dom"/>
</dbReference>
<evidence type="ECO:0000256" key="14">
    <source>
        <dbReference type="ARBA" id="ARBA00064003"/>
    </source>
</evidence>
<evidence type="ECO:0000313" key="25">
    <source>
        <dbReference type="EMBL" id="GHF93301.1"/>
    </source>
</evidence>
<dbReference type="PANTHER" id="PTHR45339">
    <property type="entry name" value="HYBRID SIGNAL TRANSDUCTION HISTIDINE KINASE J"/>
    <property type="match status" value="1"/>
</dbReference>
<feature type="modified residue" description="4-aspartylphosphate" evidence="17">
    <location>
        <position position="972"/>
    </location>
</feature>
<reference evidence="25" key="1">
    <citation type="journal article" date="2014" name="Int. J. Syst. Evol. Microbiol.">
        <title>Complete genome sequence of Corynebacterium casei LMG S-19264T (=DSM 44701T), isolated from a smear-ripened cheese.</title>
        <authorList>
            <consortium name="US DOE Joint Genome Institute (JGI-PGF)"/>
            <person name="Walter F."/>
            <person name="Albersmeier A."/>
            <person name="Kalinowski J."/>
            <person name="Ruckert C."/>
        </authorList>
    </citation>
    <scope>NUCLEOTIDE SEQUENCE</scope>
    <source>
        <strain evidence="25">KCTC 42731</strain>
    </source>
</reference>
<dbReference type="SMART" id="SM00304">
    <property type="entry name" value="HAMP"/>
    <property type="match status" value="1"/>
</dbReference>
<dbReference type="SUPFAM" id="SSF55874">
    <property type="entry name" value="ATPase domain of HSP90 chaperone/DNA topoisomerase II/histidine kinase"/>
    <property type="match status" value="1"/>
</dbReference>
<keyword evidence="9" id="KW-0418">Kinase</keyword>
<comment type="caution">
    <text evidence="25">The sequence shown here is derived from an EMBL/GenBank/DDBJ whole genome shotgun (WGS) entry which is preliminary data.</text>
</comment>
<feature type="domain" description="Response regulatory" evidence="20">
    <location>
        <begin position="1074"/>
        <end position="1197"/>
    </location>
</feature>
<dbReference type="RefSeq" id="WP_189770370.1">
    <property type="nucleotide sequence ID" value="NZ_BNCK01000004.1"/>
</dbReference>
<dbReference type="InterPro" id="IPR036097">
    <property type="entry name" value="HisK_dim/P_sf"/>
</dbReference>
<gene>
    <name evidence="25" type="ORF">GCM10017161_22010</name>
</gene>
<evidence type="ECO:0000259" key="24">
    <source>
        <dbReference type="PROSITE" id="PS50894"/>
    </source>
</evidence>
<keyword evidence="6" id="KW-0808">Transferase</keyword>
<evidence type="ECO:0000259" key="19">
    <source>
        <dbReference type="PROSITE" id="PS50109"/>
    </source>
</evidence>
<dbReference type="SMART" id="SM00091">
    <property type="entry name" value="PAS"/>
    <property type="match status" value="2"/>
</dbReference>
<dbReference type="CDD" id="cd17546">
    <property type="entry name" value="REC_hyHK_CKI1_RcsC-like"/>
    <property type="match status" value="2"/>
</dbReference>
<feature type="domain" description="PAC" evidence="22">
    <location>
        <begin position="480"/>
        <end position="530"/>
    </location>
</feature>
<dbReference type="PROSITE" id="PS50112">
    <property type="entry name" value="PAS"/>
    <property type="match status" value="1"/>
</dbReference>
<dbReference type="Pfam" id="PF02518">
    <property type="entry name" value="HATPase_c"/>
    <property type="match status" value="1"/>
</dbReference>
<evidence type="ECO:0000256" key="1">
    <source>
        <dbReference type="ARBA" id="ARBA00000085"/>
    </source>
</evidence>
<dbReference type="InterPro" id="IPR036890">
    <property type="entry name" value="HATPase_C_sf"/>
</dbReference>
<dbReference type="SUPFAM" id="SSF47384">
    <property type="entry name" value="Homodimeric domain of signal transducing histidine kinase"/>
    <property type="match status" value="1"/>
</dbReference>
<keyword evidence="11 18" id="KW-1133">Transmembrane helix</keyword>
<evidence type="ECO:0000256" key="12">
    <source>
        <dbReference type="ARBA" id="ARBA00023012"/>
    </source>
</evidence>
<evidence type="ECO:0000259" key="22">
    <source>
        <dbReference type="PROSITE" id="PS50113"/>
    </source>
</evidence>
<dbReference type="FunFam" id="1.10.287.130:FF:000002">
    <property type="entry name" value="Two-component osmosensing histidine kinase"/>
    <property type="match status" value="1"/>
</dbReference>
<dbReference type="CDD" id="cd00082">
    <property type="entry name" value="HisKA"/>
    <property type="match status" value="1"/>
</dbReference>
<dbReference type="PROSITE" id="PS50110">
    <property type="entry name" value="RESPONSE_REGULATORY"/>
    <property type="match status" value="2"/>
</dbReference>
<evidence type="ECO:0000256" key="9">
    <source>
        <dbReference type="ARBA" id="ARBA00022777"/>
    </source>
</evidence>
<dbReference type="PANTHER" id="PTHR45339:SF1">
    <property type="entry name" value="HYBRID SIGNAL TRANSDUCTION HISTIDINE KINASE J"/>
    <property type="match status" value="1"/>
</dbReference>
<comment type="catalytic activity">
    <reaction evidence="1">
        <text>ATP + protein L-histidine = ADP + protein N-phospho-L-histidine.</text>
        <dbReference type="EC" id="2.7.13.3"/>
    </reaction>
</comment>
<dbReference type="InterPro" id="IPR000014">
    <property type="entry name" value="PAS"/>
</dbReference>
<dbReference type="EMBL" id="BNCK01000004">
    <property type="protein sequence ID" value="GHF93301.1"/>
    <property type="molecule type" value="Genomic_DNA"/>
</dbReference>
<keyword evidence="4" id="KW-1003">Cell membrane</keyword>